<dbReference type="PANTHER" id="PTHR35176">
    <property type="entry name" value="HEME OXYGENASE HI_0854-RELATED"/>
    <property type="match status" value="1"/>
</dbReference>
<dbReference type="GO" id="GO:0016627">
    <property type="term" value="F:oxidoreductase activity, acting on the CH-CH group of donors"/>
    <property type="evidence" value="ECO:0007669"/>
    <property type="project" value="TreeGrafter"/>
</dbReference>
<organism evidence="3 4">
    <name type="scientific">Speluncibacter jeojiensis</name>
    <dbReference type="NCBI Taxonomy" id="2710754"/>
    <lineage>
        <taxon>Bacteria</taxon>
        <taxon>Bacillati</taxon>
        <taxon>Actinomycetota</taxon>
        <taxon>Actinomycetes</taxon>
        <taxon>Mycobacteriales</taxon>
        <taxon>Speluncibacteraceae</taxon>
        <taxon>Speluncibacter</taxon>
    </lineage>
</organism>
<dbReference type="InterPro" id="IPR012349">
    <property type="entry name" value="Split_barrel_FMN-bd"/>
</dbReference>
<dbReference type="InterPro" id="IPR011576">
    <property type="entry name" value="Pyridox_Oxase_N"/>
</dbReference>
<dbReference type="GO" id="GO:0070967">
    <property type="term" value="F:coenzyme F420 binding"/>
    <property type="evidence" value="ECO:0007669"/>
    <property type="project" value="TreeGrafter"/>
</dbReference>
<dbReference type="PANTHER" id="PTHR35176:SF6">
    <property type="entry name" value="HEME OXYGENASE HI_0854-RELATED"/>
    <property type="match status" value="1"/>
</dbReference>
<keyword evidence="4" id="KW-1185">Reference proteome</keyword>
<evidence type="ECO:0000313" key="3">
    <source>
        <dbReference type="EMBL" id="MDG3013091.1"/>
    </source>
</evidence>
<dbReference type="Proteomes" id="UP001152755">
    <property type="component" value="Unassembled WGS sequence"/>
</dbReference>
<dbReference type="RefSeq" id="WP_332518920.1">
    <property type="nucleotide sequence ID" value="NZ_JANRHA010000001.1"/>
</dbReference>
<dbReference type="AlphaFoldDB" id="A0A9X4LWU8"/>
<dbReference type="InterPro" id="IPR014419">
    <property type="entry name" value="HutZ"/>
</dbReference>
<sequence length="175" mass="19543">MLTDSQNDKALADYRSFLAGRRTVVIATRDENRDPFLSIAPFVVHDGALYVYVSEVADHYRYLRAAQSVRILVHGDESASPNVFGVERAAFVCTAEQQSDEGRDAVFEKFAEHTNAKLVETLRGLDFHLFRLTPQDGRYVVGFGKAFEVSFDGGRFDHVVVDKKPGDKKPADQTA</sequence>
<dbReference type="Pfam" id="PF01243">
    <property type="entry name" value="PNPOx_N"/>
    <property type="match status" value="1"/>
</dbReference>
<gene>
    <name evidence="3" type="ORF">NVS88_00775</name>
</gene>
<proteinExistence type="predicted"/>
<keyword evidence="1" id="KW-0560">Oxidoreductase</keyword>
<dbReference type="InterPro" id="IPR052019">
    <property type="entry name" value="F420H2_bilvrd_red/Heme_oxyg"/>
</dbReference>
<dbReference type="EMBL" id="JANRHA010000001">
    <property type="protein sequence ID" value="MDG3013091.1"/>
    <property type="molecule type" value="Genomic_DNA"/>
</dbReference>
<name>A0A9X4LWU8_9ACTN</name>
<dbReference type="PIRSF" id="PIRSF004633">
    <property type="entry name" value="UCP_PLP_oxd"/>
    <property type="match status" value="1"/>
</dbReference>
<protein>
    <submittedName>
        <fullName evidence="3">Pyridoxamine 5'-phosphate oxidase family protein</fullName>
    </submittedName>
</protein>
<feature type="domain" description="Pyridoxamine 5'-phosphate oxidase N-terminal" evidence="2">
    <location>
        <begin position="14"/>
        <end position="140"/>
    </location>
</feature>
<evidence type="ECO:0000259" key="2">
    <source>
        <dbReference type="Pfam" id="PF01243"/>
    </source>
</evidence>
<dbReference type="SUPFAM" id="SSF50475">
    <property type="entry name" value="FMN-binding split barrel"/>
    <property type="match status" value="1"/>
</dbReference>
<accession>A0A9X4LWU8</accession>
<reference evidence="3" key="1">
    <citation type="submission" date="2022-08" db="EMBL/GenBank/DDBJ databases">
        <title>Genome analysis of Corynebacteriales strain.</title>
        <authorList>
            <person name="Lee S.D."/>
        </authorList>
    </citation>
    <scope>NUCLEOTIDE SEQUENCE</scope>
    <source>
        <strain evidence="3">D3-21</strain>
    </source>
</reference>
<dbReference type="GO" id="GO:0005829">
    <property type="term" value="C:cytosol"/>
    <property type="evidence" value="ECO:0007669"/>
    <property type="project" value="TreeGrafter"/>
</dbReference>
<evidence type="ECO:0000256" key="1">
    <source>
        <dbReference type="ARBA" id="ARBA00023002"/>
    </source>
</evidence>
<evidence type="ECO:0000313" key="4">
    <source>
        <dbReference type="Proteomes" id="UP001152755"/>
    </source>
</evidence>
<comment type="caution">
    <text evidence="3">The sequence shown here is derived from an EMBL/GenBank/DDBJ whole genome shotgun (WGS) entry which is preliminary data.</text>
</comment>
<dbReference type="Gene3D" id="2.30.110.10">
    <property type="entry name" value="Electron Transport, Fmn-binding Protein, Chain A"/>
    <property type="match status" value="1"/>
</dbReference>